<proteinExistence type="predicted"/>
<evidence type="ECO:0000313" key="2">
    <source>
        <dbReference type="EMBL" id="KAF6341893.1"/>
    </source>
</evidence>
<keyword evidence="3" id="KW-1185">Reference proteome</keyword>
<feature type="region of interest" description="Disordered" evidence="1">
    <location>
        <begin position="1"/>
        <end position="30"/>
    </location>
</feature>
<dbReference type="AlphaFoldDB" id="A0A7J7WWT2"/>
<name>A0A7J7WWT2_MYOMY</name>
<feature type="region of interest" description="Disordered" evidence="1">
    <location>
        <begin position="147"/>
        <end position="286"/>
    </location>
</feature>
<gene>
    <name evidence="2" type="ORF">mMyoMyo1_015788</name>
</gene>
<dbReference type="Proteomes" id="UP000527355">
    <property type="component" value="Unassembled WGS sequence"/>
</dbReference>
<accession>A0A7J7WWT2</accession>
<evidence type="ECO:0000313" key="3">
    <source>
        <dbReference type="Proteomes" id="UP000527355"/>
    </source>
</evidence>
<feature type="compositionally biased region" description="Gly residues" evidence="1">
    <location>
        <begin position="8"/>
        <end position="24"/>
    </location>
</feature>
<dbReference type="EMBL" id="JABWUV010000007">
    <property type="protein sequence ID" value="KAF6341893.1"/>
    <property type="molecule type" value="Genomic_DNA"/>
</dbReference>
<comment type="caution">
    <text evidence="2">The sequence shown here is derived from an EMBL/GenBank/DDBJ whole genome shotgun (WGS) entry which is preliminary data.</text>
</comment>
<reference evidence="2 3" key="1">
    <citation type="journal article" date="2020" name="Nature">
        <title>Six reference-quality genomes reveal evolution of bat adaptations.</title>
        <authorList>
            <person name="Jebb D."/>
            <person name="Huang Z."/>
            <person name="Pippel M."/>
            <person name="Hughes G.M."/>
            <person name="Lavrichenko K."/>
            <person name="Devanna P."/>
            <person name="Winkler S."/>
            <person name="Jermiin L.S."/>
            <person name="Skirmuntt E.C."/>
            <person name="Katzourakis A."/>
            <person name="Burkitt-Gray L."/>
            <person name="Ray D.A."/>
            <person name="Sullivan K.A.M."/>
            <person name="Roscito J.G."/>
            <person name="Kirilenko B.M."/>
            <person name="Davalos L.M."/>
            <person name="Corthals A.P."/>
            <person name="Power M.L."/>
            <person name="Jones G."/>
            <person name="Ransome R.D."/>
            <person name="Dechmann D.K.N."/>
            <person name="Locatelli A.G."/>
            <person name="Puechmaille S.J."/>
            <person name="Fedrigo O."/>
            <person name="Jarvis E.D."/>
            <person name="Hiller M."/>
            <person name="Vernes S.C."/>
            <person name="Myers E.W."/>
            <person name="Teeling E.C."/>
        </authorList>
    </citation>
    <scope>NUCLEOTIDE SEQUENCE [LARGE SCALE GENOMIC DNA]</scope>
    <source>
        <strain evidence="2">MMyoMyo1</strain>
        <tissue evidence="2">Flight muscle</tissue>
    </source>
</reference>
<evidence type="ECO:0000256" key="1">
    <source>
        <dbReference type="SAM" id="MobiDB-lite"/>
    </source>
</evidence>
<protein>
    <submittedName>
        <fullName evidence="2">Parkin RBR E3 ubiquitin protein ligase</fullName>
    </submittedName>
</protein>
<sequence>MHITRTGLPGGREGGRAGSLGGVLPGDHQEDHQALPALPRARGEERRMHAHEVPAAPVPAGVVLELQLRVEPCLHGRPLVRRVAAAGPLSALELRVQRRLPSPFLHTHTHARTHMHAHTCTHTFARTHMCAHIGTHMHTVLSKMTAAGLGSSRPRVDCAGKSSSTRSRSGPRTAACGRHEPPPGGLASRELEAAGRDGAVSGLTPRAPPPAGAGRSDGGRCRASVSVLGRWPQPSGLDSPPTRGSVFPRKRSSSRTRSPGSLSAGMSLPLHKAGAAHVRSHGGRPH</sequence>
<organism evidence="2 3">
    <name type="scientific">Myotis myotis</name>
    <name type="common">Greater mouse-eared bat</name>
    <name type="synonym">Vespertilio myotis</name>
    <dbReference type="NCBI Taxonomy" id="51298"/>
    <lineage>
        <taxon>Eukaryota</taxon>
        <taxon>Metazoa</taxon>
        <taxon>Chordata</taxon>
        <taxon>Craniata</taxon>
        <taxon>Vertebrata</taxon>
        <taxon>Euteleostomi</taxon>
        <taxon>Mammalia</taxon>
        <taxon>Eutheria</taxon>
        <taxon>Laurasiatheria</taxon>
        <taxon>Chiroptera</taxon>
        <taxon>Yangochiroptera</taxon>
        <taxon>Vespertilionidae</taxon>
        <taxon>Myotis</taxon>
    </lineage>
</organism>